<sequence length="275" mass="31630">MKHVSGIFCVSWCASYSACYSASFIKVTQQCLLYSCCVSETEPFANGIVLRKLPYKFTDEFLDCSDVPHGSASGIYTMYHKDGPFDVYCDMMIDGKWMVIQRRLDGTTDFYRNWKDYKQGFGNVNCEYWLGNDNLHNILSSKDYKLRIDLQDWNNETRYAEYDTFFIGNETTNYVLTIGNCSGNVGDSILSPTREECKLNGMAFSTWDNDNDNELDNCALDSEHAGWWFNGCTETNLNGIYYNGGVVNRDGMYWKAWYSSDYSLKTVAMKIRPKL</sequence>
<dbReference type="SUPFAM" id="SSF56496">
    <property type="entry name" value="Fibrinogen C-terminal domain-like"/>
    <property type="match status" value="1"/>
</dbReference>
<dbReference type="InterPro" id="IPR037579">
    <property type="entry name" value="FIB_ANG-like"/>
</dbReference>
<evidence type="ECO:0000313" key="9">
    <source>
        <dbReference type="Proteomes" id="UP000507470"/>
    </source>
</evidence>
<dbReference type="InterPro" id="IPR002181">
    <property type="entry name" value="Fibrinogen_a/b/g_C_dom"/>
</dbReference>
<keyword evidence="9" id="KW-1185">Reference proteome</keyword>
<accession>A0A6J8ARS2</accession>
<keyword evidence="5" id="KW-1015">Disulfide bond</keyword>
<evidence type="ECO:0000256" key="4">
    <source>
        <dbReference type="ARBA" id="ARBA00023054"/>
    </source>
</evidence>
<evidence type="ECO:0000259" key="7">
    <source>
        <dbReference type="PROSITE" id="PS51406"/>
    </source>
</evidence>
<evidence type="ECO:0000256" key="3">
    <source>
        <dbReference type="ARBA" id="ARBA00022729"/>
    </source>
</evidence>
<protein>
    <recommendedName>
        <fullName evidence="7">Fibrinogen C-terminal domain-containing protein</fullName>
    </recommendedName>
</protein>
<keyword evidence="6" id="KW-0325">Glycoprotein</keyword>
<keyword evidence="2" id="KW-0964">Secreted</keyword>
<dbReference type="PROSITE" id="PS51406">
    <property type="entry name" value="FIBRINOGEN_C_2"/>
    <property type="match status" value="1"/>
</dbReference>
<evidence type="ECO:0000256" key="5">
    <source>
        <dbReference type="ARBA" id="ARBA00023157"/>
    </source>
</evidence>
<proteinExistence type="predicted"/>
<keyword evidence="4" id="KW-0175">Coiled coil</keyword>
<dbReference type="PANTHER" id="PTHR47221:SF6">
    <property type="entry name" value="FIBRINOGEN ALPHA CHAIN"/>
    <property type="match status" value="1"/>
</dbReference>
<gene>
    <name evidence="8" type="ORF">MCOR_10625</name>
</gene>
<dbReference type="InterPro" id="IPR036056">
    <property type="entry name" value="Fibrinogen-like_C"/>
</dbReference>
<organism evidence="8 9">
    <name type="scientific">Mytilus coruscus</name>
    <name type="common">Sea mussel</name>
    <dbReference type="NCBI Taxonomy" id="42192"/>
    <lineage>
        <taxon>Eukaryota</taxon>
        <taxon>Metazoa</taxon>
        <taxon>Spiralia</taxon>
        <taxon>Lophotrochozoa</taxon>
        <taxon>Mollusca</taxon>
        <taxon>Bivalvia</taxon>
        <taxon>Autobranchia</taxon>
        <taxon>Pteriomorphia</taxon>
        <taxon>Mytilida</taxon>
        <taxon>Mytiloidea</taxon>
        <taxon>Mytilidae</taxon>
        <taxon>Mytilinae</taxon>
        <taxon>Mytilus</taxon>
    </lineage>
</organism>
<dbReference type="AlphaFoldDB" id="A0A6J8ARS2"/>
<reference evidence="8 9" key="1">
    <citation type="submission" date="2020-06" db="EMBL/GenBank/DDBJ databases">
        <authorList>
            <person name="Li R."/>
            <person name="Bekaert M."/>
        </authorList>
    </citation>
    <scope>NUCLEOTIDE SEQUENCE [LARGE SCALE GENOMIC DNA]</scope>
    <source>
        <strain evidence="9">wild</strain>
    </source>
</reference>
<evidence type="ECO:0000256" key="1">
    <source>
        <dbReference type="ARBA" id="ARBA00004613"/>
    </source>
</evidence>
<feature type="domain" description="Fibrinogen C-terminal" evidence="7">
    <location>
        <begin position="55"/>
        <end position="275"/>
    </location>
</feature>
<dbReference type="InterPro" id="IPR014716">
    <property type="entry name" value="Fibrinogen_a/b/g_C_1"/>
</dbReference>
<dbReference type="GO" id="GO:0005576">
    <property type="term" value="C:extracellular region"/>
    <property type="evidence" value="ECO:0007669"/>
    <property type="project" value="UniProtKB-SubCell"/>
</dbReference>
<dbReference type="PANTHER" id="PTHR47221">
    <property type="entry name" value="FIBRINOGEN ALPHA CHAIN"/>
    <property type="match status" value="1"/>
</dbReference>
<dbReference type="EMBL" id="CACVKT020001854">
    <property type="protein sequence ID" value="CAC5372572.1"/>
    <property type="molecule type" value="Genomic_DNA"/>
</dbReference>
<dbReference type="Pfam" id="PF00147">
    <property type="entry name" value="Fibrinogen_C"/>
    <property type="match status" value="1"/>
</dbReference>
<keyword evidence="3" id="KW-0732">Signal</keyword>
<name>A0A6J8ARS2_MYTCO</name>
<evidence type="ECO:0000256" key="2">
    <source>
        <dbReference type="ARBA" id="ARBA00022525"/>
    </source>
</evidence>
<dbReference type="Gene3D" id="3.90.215.10">
    <property type="entry name" value="Gamma Fibrinogen, chain A, domain 1"/>
    <property type="match status" value="1"/>
</dbReference>
<dbReference type="SMART" id="SM00186">
    <property type="entry name" value="FBG"/>
    <property type="match status" value="1"/>
</dbReference>
<evidence type="ECO:0000313" key="8">
    <source>
        <dbReference type="EMBL" id="CAC5372572.1"/>
    </source>
</evidence>
<dbReference type="Proteomes" id="UP000507470">
    <property type="component" value="Unassembled WGS sequence"/>
</dbReference>
<dbReference type="CDD" id="cd00087">
    <property type="entry name" value="FReD"/>
    <property type="match status" value="1"/>
</dbReference>
<evidence type="ECO:0000256" key="6">
    <source>
        <dbReference type="ARBA" id="ARBA00023180"/>
    </source>
</evidence>
<comment type="subcellular location">
    <subcellularLocation>
        <location evidence="1">Secreted</location>
    </subcellularLocation>
</comment>
<dbReference type="OrthoDB" id="6345539at2759"/>